<dbReference type="AlphaFoldDB" id="A0A134A184"/>
<keyword evidence="2" id="KW-0732">Signal</keyword>
<dbReference type="PIRSF" id="PIRSF002854">
    <property type="entry name" value="MetQ"/>
    <property type="match status" value="1"/>
</dbReference>
<evidence type="ECO:0000256" key="2">
    <source>
        <dbReference type="ARBA" id="ARBA00022729"/>
    </source>
</evidence>
<dbReference type="PANTHER" id="PTHR30429:SF0">
    <property type="entry name" value="METHIONINE-BINDING LIPOPROTEIN METQ"/>
    <property type="match status" value="1"/>
</dbReference>
<dbReference type="InterPro" id="IPR004872">
    <property type="entry name" value="Lipoprotein_NlpA"/>
</dbReference>
<dbReference type="GO" id="GO:0016020">
    <property type="term" value="C:membrane"/>
    <property type="evidence" value="ECO:0007669"/>
    <property type="project" value="UniProtKB-SubCell"/>
</dbReference>
<accession>A0A134A184</accession>
<keyword evidence="4" id="KW-0564">Palmitate</keyword>
<evidence type="ECO:0000256" key="4">
    <source>
        <dbReference type="ARBA" id="ARBA00023139"/>
    </source>
</evidence>
<proteinExistence type="inferred from homology"/>
<comment type="caution">
    <text evidence="8">The sequence shown here is derived from an EMBL/GenBank/DDBJ whole genome shotgun (WGS) entry which is preliminary data.</text>
</comment>
<keyword evidence="3" id="KW-0472">Membrane</keyword>
<protein>
    <recommendedName>
        <fullName evidence="6">Lipoprotein</fullName>
    </recommendedName>
</protein>
<evidence type="ECO:0000256" key="3">
    <source>
        <dbReference type="ARBA" id="ARBA00023136"/>
    </source>
</evidence>
<dbReference type="Proteomes" id="UP000070355">
    <property type="component" value="Unassembled WGS sequence"/>
</dbReference>
<evidence type="ECO:0000256" key="1">
    <source>
        <dbReference type="ARBA" id="ARBA00004635"/>
    </source>
</evidence>
<reference evidence="9" key="1">
    <citation type="submission" date="2016-01" db="EMBL/GenBank/DDBJ databases">
        <authorList>
            <person name="Mitreva M."/>
            <person name="Pepin K.H."/>
            <person name="Mihindukulasuriya K.A."/>
            <person name="Fulton R."/>
            <person name="Fronick C."/>
            <person name="O'Laughlin M."/>
            <person name="Miner T."/>
            <person name="Herter B."/>
            <person name="Rosa B.A."/>
            <person name="Cordes M."/>
            <person name="Tomlinson C."/>
            <person name="Wollam A."/>
            <person name="Palsikar V.B."/>
            <person name="Mardis E.R."/>
            <person name="Wilson R.K."/>
        </authorList>
    </citation>
    <scope>NUCLEOTIDE SEQUENCE [LARGE SCALE GENOMIC DNA]</scope>
    <source>
        <strain evidence="9">DNF01167</strain>
    </source>
</reference>
<gene>
    <name evidence="8" type="ORF">HMPREF3186_00573</name>
</gene>
<evidence type="ECO:0000256" key="7">
    <source>
        <dbReference type="PIRSR" id="PIRSR002854-1"/>
    </source>
</evidence>
<dbReference type="PATRIC" id="fig|1379.3.peg.571"/>
<dbReference type="EMBL" id="LSDC01000034">
    <property type="protein sequence ID" value="KXB61453.1"/>
    <property type="molecule type" value="Genomic_DNA"/>
</dbReference>
<keyword evidence="5 6" id="KW-0449">Lipoprotein</keyword>
<dbReference type="PANTHER" id="PTHR30429">
    <property type="entry name" value="D-METHIONINE-BINDING LIPOPROTEIN METQ"/>
    <property type="match status" value="1"/>
</dbReference>
<dbReference type="Gene3D" id="3.40.190.10">
    <property type="entry name" value="Periplasmic binding protein-like II"/>
    <property type="match status" value="2"/>
</dbReference>
<comment type="subcellular location">
    <subcellularLocation>
        <location evidence="1">Membrane</location>
        <topology evidence="1">Lipid-anchor</topology>
    </subcellularLocation>
</comment>
<dbReference type="PROSITE" id="PS51257">
    <property type="entry name" value="PROKAR_LIPOPROTEIN"/>
    <property type="match status" value="1"/>
</dbReference>
<comment type="similarity">
    <text evidence="6">Belongs to the nlpA lipoprotein family.</text>
</comment>
<dbReference type="OrthoDB" id="9812878at2"/>
<name>A0A134A184_9BACL</name>
<evidence type="ECO:0000313" key="9">
    <source>
        <dbReference type="Proteomes" id="UP000070355"/>
    </source>
</evidence>
<organism evidence="8 9">
    <name type="scientific">Gemella haemolysans</name>
    <dbReference type="NCBI Taxonomy" id="1379"/>
    <lineage>
        <taxon>Bacteria</taxon>
        <taxon>Bacillati</taxon>
        <taxon>Bacillota</taxon>
        <taxon>Bacilli</taxon>
        <taxon>Bacillales</taxon>
        <taxon>Gemellaceae</taxon>
        <taxon>Gemella</taxon>
    </lineage>
</organism>
<evidence type="ECO:0000313" key="8">
    <source>
        <dbReference type="EMBL" id="KXB61453.1"/>
    </source>
</evidence>
<dbReference type="Pfam" id="PF03180">
    <property type="entry name" value="Lipoprotein_9"/>
    <property type="match status" value="1"/>
</dbReference>
<dbReference type="STRING" id="1379.HMPREF3186_00573"/>
<dbReference type="SUPFAM" id="SSF53850">
    <property type="entry name" value="Periplasmic binding protein-like II"/>
    <property type="match status" value="1"/>
</dbReference>
<feature type="lipid moiety-binding region" description="S-diacylglycerol cysteine" evidence="7">
    <location>
        <position position="20"/>
    </location>
</feature>
<sequence>MKKLLFLVTSFILGIILIGCSSASKTEKKGIEVDKLDPSKPVTVKVGATNVPHAVLLEHVAPQLEKEGIKLDIVTYQDYYVPNKTLNDKEIDINYFQHVPFLKNAIKENGYKIEDAGAIHLEPIGLYSKKVKNVKDLKEGAKVLVSNNKSEWGRVIKLLASEGLVKVKDGVDPVTATFDDIAENPKKLQFSYENDPALMVKFYQNGEGDLVSINANFAVDAGLNAATEPVLVEKATDDNPYANIVVVREGDKDKLVVKKLVAALKSEDTQKFIKEKWNGAVLPVK</sequence>
<evidence type="ECO:0000256" key="5">
    <source>
        <dbReference type="ARBA" id="ARBA00023288"/>
    </source>
</evidence>
<dbReference type="RefSeq" id="WP_060913841.1">
    <property type="nucleotide sequence ID" value="NZ_JAGZGJ010000060.1"/>
</dbReference>
<evidence type="ECO:0000256" key="6">
    <source>
        <dbReference type="PIRNR" id="PIRNR002854"/>
    </source>
</evidence>